<protein>
    <submittedName>
        <fullName evidence="1">Uncharacterized protein</fullName>
    </submittedName>
</protein>
<sequence length="112" mass="12856">MITSISRGGCKNGKIQRTTVKARLGWMGYGLGMDLWCGVSRSGRPPVNLQRLYLAFAIYYEKAIVQPRLCQKVRPLIVSEAFLDSNRRRRTTLIGLYHRIEDLSAKRRKLCI</sequence>
<dbReference type="AlphaFoldDB" id="A0AAV1RVK1"/>
<dbReference type="Proteomes" id="UP001314170">
    <property type="component" value="Unassembled WGS sequence"/>
</dbReference>
<reference evidence="1 2" key="1">
    <citation type="submission" date="2024-01" db="EMBL/GenBank/DDBJ databases">
        <authorList>
            <person name="Waweru B."/>
        </authorList>
    </citation>
    <scope>NUCLEOTIDE SEQUENCE [LARGE SCALE GENOMIC DNA]</scope>
</reference>
<organism evidence="1 2">
    <name type="scientific">Dovyalis caffra</name>
    <dbReference type="NCBI Taxonomy" id="77055"/>
    <lineage>
        <taxon>Eukaryota</taxon>
        <taxon>Viridiplantae</taxon>
        <taxon>Streptophyta</taxon>
        <taxon>Embryophyta</taxon>
        <taxon>Tracheophyta</taxon>
        <taxon>Spermatophyta</taxon>
        <taxon>Magnoliopsida</taxon>
        <taxon>eudicotyledons</taxon>
        <taxon>Gunneridae</taxon>
        <taxon>Pentapetalae</taxon>
        <taxon>rosids</taxon>
        <taxon>fabids</taxon>
        <taxon>Malpighiales</taxon>
        <taxon>Salicaceae</taxon>
        <taxon>Flacourtieae</taxon>
        <taxon>Dovyalis</taxon>
    </lineage>
</organism>
<keyword evidence="2" id="KW-1185">Reference proteome</keyword>
<evidence type="ECO:0000313" key="1">
    <source>
        <dbReference type="EMBL" id="CAK7339557.1"/>
    </source>
</evidence>
<comment type="caution">
    <text evidence="1">The sequence shown here is derived from an EMBL/GenBank/DDBJ whole genome shotgun (WGS) entry which is preliminary data.</text>
</comment>
<accession>A0AAV1RVK1</accession>
<gene>
    <name evidence="1" type="ORF">DCAF_LOCUS14611</name>
</gene>
<evidence type="ECO:0000313" key="2">
    <source>
        <dbReference type="Proteomes" id="UP001314170"/>
    </source>
</evidence>
<proteinExistence type="predicted"/>
<name>A0AAV1RVK1_9ROSI</name>
<dbReference type="EMBL" id="CAWUPB010001158">
    <property type="protein sequence ID" value="CAK7339557.1"/>
    <property type="molecule type" value="Genomic_DNA"/>
</dbReference>